<keyword evidence="3" id="KW-1185">Reference proteome</keyword>
<sequence length="120" mass="13077">MSTDRHPDSSVPSKPEATTMIRFPHSPGAHAFLFGGFALMLSLFYLPYFLGALALGYLHLHYRPWSAGLLAALPIGAVLAVLGAQYDSTVTVFTVIPGALGFFLGHLLPEIEPLRRSLRR</sequence>
<keyword evidence="1" id="KW-1133">Transmembrane helix</keyword>
<evidence type="ECO:0000256" key="1">
    <source>
        <dbReference type="SAM" id="Phobius"/>
    </source>
</evidence>
<feature type="transmembrane region" description="Helical" evidence="1">
    <location>
        <begin position="32"/>
        <end position="58"/>
    </location>
</feature>
<reference evidence="2 3" key="1">
    <citation type="submission" date="2024-03" db="EMBL/GenBank/DDBJ databases">
        <title>Actinomycetospora sp. OC33-EN07, a novel actinomycete isolated from wild orchid (Aerides multiflora).</title>
        <authorList>
            <person name="Suriyachadkun C."/>
        </authorList>
    </citation>
    <scope>NUCLEOTIDE SEQUENCE [LARGE SCALE GENOMIC DNA]</scope>
    <source>
        <strain evidence="2 3">OC33-EN07</strain>
    </source>
</reference>
<feature type="transmembrane region" description="Helical" evidence="1">
    <location>
        <begin position="65"/>
        <end position="84"/>
    </location>
</feature>
<dbReference type="Proteomes" id="UP001369736">
    <property type="component" value="Unassembled WGS sequence"/>
</dbReference>
<evidence type="ECO:0000313" key="2">
    <source>
        <dbReference type="EMBL" id="MEJ2865985.1"/>
    </source>
</evidence>
<dbReference type="RefSeq" id="WP_337707367.1">
    <property type="nucleotide sequence ID" value="NZ_JBBEGM010000025.1"/>
</dbReference>
<dbReference type="EMBL" id="JBBEGM010000025">
    <property type="protein sequence ID" value="MEJ2865985.1"/>
    <property type="molecule type" value="Genomic_DNA"/>
</dbReference>
<name>A0ABU8MF71_9PSEU</name>
<protein>
    <submittedName>
        <fullName evidence="2">Uncharacterized protein</fullName>
    </submittedName>
</protein>
<feature type="transmembrane region" description="Helical" evidence="1">
    <location>
        <begin position="90"/>
        <end position="109"/>
    </location>
</feature>
<gene>
    <name evidence="2" type="ORF">WCD58_32870</name>
</gene>
<keyword evidence="1" id="KW-0812">Transmembrane</keyword>
<organism evidence="2 3">
    <name type="scientific">Actinomycetospora flava</name>
    <dbReference type="NCBI Taxonomy" id="3129232"/>
    <lineage>
        <taxon>Bacteria</taxon>
        <taxon>Bacillati</taxon>
        <taxon>Actinomycetota</taxon>
        <taxon>Actinomycetes</taxon>
        <taxon>Pseudonocardiales</taxon>
        <taxon>Pseudonocardiaceae</taxon>
        <taxon>Actinomycetospora</taxon>
    </lineage>
</organism>
<proteinExistence type="predicted"/>
<keyword evidence="1" id="KW-0472">Membrane</keyword>
<comment type="caution">
    <text evidence="2">The sequence shown here is derived from an EMBL/GenBank/DDBJ whole genome shotgun (WGS) entry which is preliminary data.</text>
</comment>
<evidence type="ECO:0000313" key="3">
    <source>
        <dbReference type="Proteomes" id="UP001369736"/>
    </source>
</evidence>
<accession>A0ABU8MF71</accession>